<organism evidence="7 9">
    <name type="scientific">Capnocytophaga haemolytica</name>
    <dbReference type="NCBI Taxonomy" id="45243"/>
    <lineage>
        <taxon>Bacteria</taxon>
        <taxon>Pseudomonadati</taxon>
        <taxon>Bacteroidota</taxon>
        <taxon>Flavobacteriia</taxon>
        <taxon>Flavobacteriales</taxon>
        <taxon>Flavobacteriaceae</taxon>
        <taxon>Capnocytophaga</taxon>
    </lineage>
</organism>
<protein>
    <submittedName>
        <fullName evidence="6">Colicin V production CvpA</fullName>
    </submittedName>
    <submittedName>
        <fullName evidence="7">Colicin V production protein</fullName>
    </submittedName>
</protein>
<comment type="subcellular location">
    <subcellularLocation>
        <location evidence="1">Membrane</location>
        <topology evidence="1">Multi-pass membrane protein</topology>
    </subcellularLocation>
</comment>
<dbReference type="Proteomes" id="UP000215539">
    <property type="component" value="Chromosome 1"/>
</dbReference>
<evidence type="ECO:0000256" key="1">
    <source>
        <dbReference type="ARBA" id="ARBA00004141"/>
    </source>
</evidence>
<keyword evidence="8" id="KW-1185">Reference proteome</keyword>
<name>A0AAX2GXB7_9FLAO</name>
<evidence type="ECO:0000313" key="8">
    <source>
        <dbReference type="Proteomes" id="UP000065822"/>
    </source>
</evidence>
<dbReference type="GO" id="GO:0009403">
    <property type="term" value="P:toxin biosynthetic process"/>
    <property type="evidence" value="ECO:0007669"/>
    <property type="project" value="InterPro"/>
</dbReference>
<dbReference type="InterPro" id="IPR003825">
    <property type="entry name" value="Colicin-V_CvpA"/>
</dbReference>
<sequence length="157" mass="17028">MNTIDFILILILGFGLVKGFMRGLIIELASLLAVVIGIYGAIHFSLFTARIFSKAVENQAALAIVSFTITLVVIVLAVMFLARVLTKVVKVAALGLPNRLAGALFGMLKVAVIIGALFLLLEKTFQTKKWFPEETLAKSVLYKPVKGVGALVYDKVF</sequence>
<dbReference type="Pfam" id="PF02674">
    <property type="entry name" value="Colicin_V"/>
    <property type="match status" value="1"/>
</dbReference>
<reference evidence="6 8" key="1">
    <citation type="submission" date="2016-02" db="EMBL/GenBank/DDBJ databases">
        <authorList>
            <person name="Holder M.E."/>
            <person name="Ajami N.J."/>
            <person name="Petrosino J.F."/>
        </authorList>
    </citation>
    <scope>NUCLEOTIDE SEQUENCE [LARGE SCALE GENOMIC DNA]</scope>
    <source>
        <strain evidence="6 8">CCUG 32990</strain>
    </source>
</reference>
<dbReference type="AlphaFoldDB" id="A0AAX2GXB7"/>
<feature type="transmembrane region" description="Helical" evidence="5">
    <location>
        <begin position="102"/>
        <end position="121"/>
    </location>
</feature>
<evidence type="ECO:0000313" key="9">
    <source>
        <dbReference type="Proteomes" id="UP000215539"/>
    </source>
</evidence>
<dbReference type="GO" id="GO:0016020">
    <property type="term" value="C:membrane"/>
    <property type="evidence" value="ECO:0007669"/>
    <property type="project" value="UniProtKB-SubCell"/>
</dbReference>
<dbReference type="KEGG" id="chg:AXF12_03230"/>
<keyword evidence="2 5" id="KW-0812">Transmembrane</keyword>
<evidence type="ECO:0000256" key="2">
    <source>
        <dbReference type="ARBA" id="ARBA00022692"/>
    </source>
</evidence>
<keyword evidence="3 5" id="KW-1133">Transmembrane helix</keyword>
<dbReference type="RefSeq" id="WP_066428266.1">
    <property type="nucleotide sequence ID" value="NZ_CP014227.1"/>
</dbReference>
<keyword evidence="4 5" id="KW-0472">Membrane</keyword>
<evidence type="ECO:0000313" key="6">
    <source>
        <dbReference type="EMBL" id="AMD84619.1"/>
    </source>
</evidence>
<dbReference type="PANTHER" id="PTHR37306">
    <property type="entry name" value="COLICIN V PRODUCTION PROTEIN"/>
    <property type="match status" value="1"/>
</dbReference>
<gene>
    <name evidence="6" type="ORF">AXF12_03230</name>
    <name evidence="7" type="ORF">SAMEA44541418_01094</name>
</gene>
<proteinExistence type="predicted"/>
<evidence type="ECO:0000256" key="4">
    <source>
        <dbReference type="ARBA" id="ARBA00023136"/>
    </source>
</evidence>
<dbReference type="PANTHER" id="PTHR37306:SF1">
    <property type="entry name" value="COLICIN V PRODUCTION PROTEIN"/>
    <property type="match status" value="1"/>
</dbReference>
<evidence type="ECO:0000313" key="7">
    <source>
        <dbReference type="EMBL" id="SNV08912.1"/>
    </source>
</evidence>
<evidence type="ECO:0000256" key="3">
    <source>
        <dbReference type="ARBA" id="ARBA00022989"/>
    </source>
</evidence>
<accession>A0AAX2GXB7</accession>
<dbReference type="EMBL" id="LT906449">
    <property type="protein sequence ID" value="SNV08912.1"/>
    <property type="molecule type" value="Genomic_DNA"/>
</dbReference>
<evidence type="ECO:0000256" key="5">
    <source>
        <dbReference type="SAM" id="Phobius"/>
    </source>
</evidence>
<reference evidence="7 9" key="2">
    <citation type="submission" date="2017-06" db="EMBL/GenBank/DDBJ databases">
        <authorList>
            <consortium name="Pathogen Informatics"/>
        </authorList>
    </citation>
    <scope>NUCLEOTIDE SEQUENCE [LARGE SCALE GENOMIC DNA]</scope>
    <source>
        <strain evidence="7 9">NCTC12947</strain>
    </source>
</reference>
<feature type="transmembrane region" description="Helical" evidence="5">
    <location>
        <begin position="61"/>
        <end position="82"/>
    </location>
</feature>
<dbReference type="Proteomes" id="UP000065822">
    <property type="component" value="Chromosome"/>
</dbReference>
<dbReference type="EMBL" id="CP014227">
    <property type="protein sequence ID" value="AMD84619.1"/>
    <property type="molecule type" value="Genomic_DNA"/>
</dbReference>
<feature type="transmembrane region" description="Helical" evidence="5">
    <location>
        <begin position="29"/>
        <end position="49"/>
    </location>
</feature>